<comment type="caution">
    <text evidence="2">The sequence shown here is derived from an EMBL/GenBank/DDBJ whole genome shotgun (WGS) entry which is preliminary data.</text>
</comment>
<keyword evidence="1" id="KW-0812">Transmembrane</keyword>
<feature type="transmembrane region" description="Helical" evidence="1">
    <location>
        <begin position="73"/>
        <end position="94"/>
    </location>
</feature>
<gene>
    <name evidence="2" type="ORF">VIS19158_11508</name>
</gene>
<evidence type="ECO:0000313" key="2">
    <source>
        <dbReference type="EMBL" id="EGU42421.1"/>
    </source>
</evidence>
<evidence type="ECO:0000256" key="1">
    <source>
        <dbReference type="SAM" id="Phobius"/>
    </source>
</evidence>
<keyword evidence="1" id="KW-1133">Transmembrane helix</keyword>
<organism evidence="2 3">
    <name type="scientific">Vibrio scophthalmi LMG 19158</name>
    <dbReference type="NCBI Taxonomy" id="870967"/>
    <lineage>
        <taxon>Bacteria</taxon>
        <taxon>Pseudomonadati</taxon>
        <taxon>Pseudomonadota</taxon>
        <taxon>Gammaproteobacteria</taxon>
        <taxon>Vibrionales</taxon>
        <taxon>Vibrionaceae</taxon>
        <taxon>Vibrio</taxon>
    </lineage>
</organism>
<name>F9RI89_9VIBR</name>
<proteinExistence type="predicted"/>
<sequence>MTINNRYVNHSSVWHHNKLELIDTIVDQLDKKLLLKTWEEKRDIRNAIEEELEEYTLYRCHTHSKGGAVGWRVLYALFVLFQWLLWPYCFFNWLKTGNFRLNSKSRIGMFIDRIVEQATN</sequence>
<dbReference type="AlphaFoldDB" id="F9RI89"/>
<dbReference type="Proteomes" id="UP000004349">
    <property type="component" value="Unassembled WGS sequence"/>
</dbReference>
<dbReference type="RefSeq" id="WP_005592646.1">
    <property type="nucleotide sequence ID" value="NZ_AFWE01000018.1"/>
</dbReference>
<keyword evidence="1" id="KW-0472">Membrane</keyword>
<accession>F9RI89</accession>
<reference evidence="2 3" key="1">
    <citation type="journal article" date="2012" name="Int. J. Syst. Evol. Microbiol.">
        <title>Vibrio caribbeanicus sp. nov., isolated from the marine sponge Scleritoderma cyanea.</title>
        <authorList>
            <person name="Hoffmann M."/>
            <person name="Monday S.R."/>
            <person name="Allard M.W."/>
            <person name="Strain E.A."/>
            <person name="Whittaker P."/>
            <person name="Naum M."/>
            <person name="McCarthy P.J."/>
            <person name="Lopez J.V."/>
            <person name="Fischer M."/>
            <person name="Brown E.W."/>
        </authorList>
    </citation>
    <scope>NUCLEOTIDE SEQUENCE [LARGE SCALE GENOMIC DNA]</scope>
    <source>
        <strain evidence="2 3">LMG 19158</strain>
    </source>
</reference>
<dbReference type="EMBL" id="AFWE01000018">
    <property type="protein sequence ID" value="EGU42421.1"/>
    <property type="molecule type" value="Genomic_DNA"/>
</dbReference>
<protein>
    <submittedName>
        <fullName evidence="2">Uncharacterized protein</fullName>
    </submittedName>
</protein>
<evidence type="ECO:0000313" key="3">
    <source>
        <dbReference type="Proteomes" id="UP000004349"/>
    </source>
</evidence>